<sequence length="76" mass="8150">MTSARNLEPPDEHAGLQSEVTVTITPGGDGAELRIRHKNLTLPGAAKRHAEGWQGALDRLPKCPGSRNTQAGEERP</sequence>
<dbReference type="InterPro" id="IPR023393">
    <property type="entry name" value="START-like_dom_sf"/>
</dbReference>
<evidence type="ECO:0000313" key="4">
    <source>
        <dbReference type="EMBL" id="MEZ0476819.1"/>
    </source>
</evidence>
<feature type="region of interest" description="Disordered" evidence="2">
    <location>
        <begin position="1"/>
        <end position="29"/>
    </location>
</feature>
<dbReference type="EMBL" id="JBFWIC010000053">
    <property type="protein sequence ID" value="MEZ0476819.1"/>
    <property type="molecule type" value="Genomic_DNA"/>
</dbReference>
<dbReference type="Proteomes" id="UP001566331">
    <property type="component" value="Unassembled WGS sequence"/>
</dbReference>
<feature type="region of interest" description="Disordered" evidence="2">
    <location>
        <begin position="55"/>
        <end position="76"/>
    </location>
</feature>
<comment type="similarity">
    <text evidence="1">Belongs to the AHA1 family.</text>
</comment>
<feature type="compositionally biased region" description="Polar residues" evidence="2">
    <location>
        <begin position="66"/>
        <end position="76"/>
    </location>
</feature>
<dbReference type="RefSeq" id="WP_370565870.1">
    <property type="nucleotide sequence ID" value="NZ_JBFWIB010000032.1"/>
</dbReference>
<evidence type="ECO:0000256" key="1">
    <source>
        <dbReference type="ARBA" id="ARBA00006817"/>
    </source>
</evidence>
<protein>
    <submittedName>
        <fullName evidence="4">SRPBCC domain-containing protein</fullName>
    </submittedName>
</protein>
<comment type="caution">
    <text evidence="4">The sequence shown here is derived from an EMBL/GenBank/DDBJ whole genome shotgun (WGS) entry which is preliminary data.</text>
</comment>
<gene>
    <name evidence="4" type="ORF">AB6713_19765</name>
</gene>
<dbReference type="Gene3D" id="3.30.530.20">
    <property type="match status" value="1"/>
</dbReference>
<evidence type="ECO:0000313" key="5">
    <source>
        <dbReference type="Proteomes" id="UP001566331"/>
    </source>
</evidence>
<evidence type="ECO:0000259" key="3">
    <source>
        <dbReference type="Pfam" id="PF08327"/>
    </source>
</evidence>
<dbReference type="Pfam" id="PF08327">
    <property type="entry name" value="AHSA1"/>
    <property type="match status" value="1"/>
</dbReference>
<feature type="domain" description="Activator of Hsp90 ATPase homologue 1/2-like C-terminal" evidence="3">
    <location>
        <begin position="11"/>
        <end position="62"/>
    </location>
</feature>
<dbReference type="CDD" id="cd07814">
    <property type="entry name" value="SRPBCC_CalC_Aha1-like"/>
    <property type="match status" value="1"/>
</dbReference>
<reference evidence="4 5" key="1">
    <citation type="submission" date="2024-07" db="EMBL/GenBank/DDBJ databases">
        <title>Luteimonas salilacus sp. nov., isolated from the shore soil of Salt Lake in Tibet of China.</title>
        <authorList>
            <person name="Zhang X."/>
            <person name="Li A."/>
        </authorList>
    </citation>
    <scope>NUCLEOTIDE SEQUENCE [LARGE SCALE GENOMIC DNA]</scope>
    <source>
        <strain evidence="4 5">B3-2-R+30</strain>
    </source>
</reference>
<organism evidence="4 5">
    <name type="scientific">Luteimonas salinilitoris</name>
    <dbReference type="NCBI Taxonomy" id="3237697"/>
    <lineage>
        <taxon>Bacteria</taxon>
        <taxon>Pseudomonadati</taxon>
        <taxon>Pseudomonadota</taxon>
        <taxon>Gammaproteobacteria</taxon>
        <taxon>Lysobacterales</taxon>
        <taxon>Lysobacteraceae</taxon>
        <taxon>Luteimonas</taxon>
    </lineage>
</organism>
<name>A0ABV4HVN8_9GAMM</name>
<keyword evidence="5" id="KW-1185">Reference proteome</keyword>
<dbReference type="SUPFAM" id="SSF55961">
    <property type="entry name" value="Bet v1-like"/>
    <property type="match status" value="1"/>
</dbReference>
<dbReference type="InterPro" id="IPR013538">
    <property type="entry name" value="ASHA1/2-like_C"/>
</dbReference>
<proteinExistence type="inferred from homology"/>
<accession>A0ABV4HVN8</accession>
<evidence type="ECO:0000256" key="2">
    <source>
        <dbReference type="SAM" id="MobiDB-lite"/>
    </source>
</evidence>